<dbReference type="OrthoDB" id="9801721at2"/>
<dbReference type="EMBL" id="JAAAMU010000002">
    <property type="protein sequence ID" value="NBC68321.1"/>
    <property type="molecule type" value="Genomic_DNA"/>
</dbReference>
<accession>A0A7X4YL13</accession>
<proteinExistence type="predicted"/>
<dbReference type="Proteomes" id="UP000558113">
    <property type="component" value="Unassembled WGS sequence"/>
</dbReference>
<keyword evidence="2" id="KW-1185">Reference proteome</keyword>
<organism evidence="1 2">
    <name type="scientific">Paenibacillus sacheonensis</name>
    <dbReference type="NCBI Taxonomy" id="742054"/>
    <lineage>
        <taxon>Bacteria</taxon>
        <taxon>Bacillati</taxon>
        <taxon>Bacillota</taxon>
        <taxon>Bacilli</taxon>
        <taxon>Bacillales</taxon>
        <taxon>Paenibacillaceae</taxon>
        <taxon>Paenibacillus</taxon>
    </lineage>
</organism>
<comment type="caution">
    <text evidence="1">The sequence shown here is derived from an EMBL/GenBank/DDBJ whole genome shotgun (WGS) entry which is preliminary data.</text>
</comment>
<gene>
    <name evidence="1" type="ORF">GT003_04825</name>
</gene>
<evidence type="ECO:0000313" key="1">
    <source>
        <dbReference type="EMBL" id="NBC68321.1"/>
    </source>
</evidence>
<evidence type="ECO:0000313" key="2">
    <source>
        <dbReference type="Proteomes" id="UP000558113"/>
    </source>
</evidence>
<reference evidence="1 2" key="1">
    <citation type="submission" date="2020-01" db="EMBL/GenBank/DDBJ databases">
        <title>Paenibacillus soybeanensis sp. nov. isolated from the nodules of soybean (Glycine max(L.) Merr).</title>
        <authorList>
            <person name="Wang H."/>
        </authorList>
    </citation>
    <scope>NUCLEOTIDE SEQUENCE [LARGE SCALE GENOMIC DNA]</scope>
    <source>
        <strain evidence="1 2">DSM 23054</strain>
    </source>
</reference>
<name>A0A7X4YL13_9BACL</name>
<dbReference type="AlphaFoldDB" id="A0A7X4YL13"/>
<protein>
    <submittedName>
        <fullName evidence="1">AraC family transcriptional regulator</fullName>
    </submittedName>
</protein>
<sequence length="234" mass="26947">MPLTIESLLNRLQKNYGSNLLHILNGQAMYERIHAWSLTDRGSFVPFNEAMCSHAATETIFSDAFNALRAAGHGVTPEEYARITLVPLQPLFETSHDCIALWFGDDMFCQINLLTLLAYLRQRSYTGRIVFLMIKESTTTGDIAETELPDLDYEDLYRKTLIQREAVEVPQFPVLSEGIKRYLTYRAQDNEITAYIRAHQNLPQNELLQRLFREFAHYGLGDTQYLSLIRAMET</sequence>